<evidence type="ECO:0000313" key="2">
    <source>
        <dbReference type="EMBL" id="SFN68429.1"/>
    </source>
</evidence>
<evidence type="ECO:0008006" key="5">
    <source>
        <dbReference type="Google" id="ProtNLM"/>
    </source>
</evidence>
<sequence>MPKTALRPGSVWDTGSTSPALQIANRHIGATRGDTALTPAIARHIITTYTALGDTICDPNPGPGVVLAEAVRTGRDAVGLPTQPRWESALEANLDLARLAGATGTTTLLDSVDDPRATELPGAVDLVLTGLRHAPSSDPSQILVELYEDLDAVADWVWPGRHIVITCRPWRHRGRLLDLPDKIHDAANAIGLVPTEHCVALTAPMRGNQIRPRITRVRSHPESFDHHGRPTAFPVHIDVLIFQVPPAGHHAAAPARSAA</sequence>
<dbReference type="AlphaFoldDB" id="A0A1I5B1P7"/>
<keyword evidence="4" id="KW-1185">Reference proteome</keyword>
<name>A0A1I5B1P7_9PSEU</name>
<reference evidence="1 4" key="2">
    <citation type="submission" date="2018-10" db="EMBL/GenBank/DDBJ databases">
        <title>Sequencing the genomes of 1000 actinobacteria strains.</title>
        <authorList>
            <person name="Klenk H.-P."/>
        </authorList>
    </citation>
    <scope>NUCLEOTIDE SEQUENCE [LARGE SCALE GENOMIC DNA]</scope>
    <source>
        <strain evidence="1 4">DSM 45119</strain>
    </source>
</reference>
<evidence type="ECO:0000313" key="3">
    <source>
        <dbReference type="Proteomes" id="UP000199398"/>
    </source>
</evidence>
<evidence type="ECO:0000313" key="1">
    <source>
        <dbReference type="EMBL" id="RKT86435.1"/>
    </source>
</evidence>
<dbReference type="SUPFAM" id="SSF53335">
    <property type="entry name" value="S-adenosyl-L-methionine-dependent methyltransferases"/>
    <property type="match status" value="1"/>
</dbReference>
<evidence type="ECO:0000313" key="4">
    <source>
        <dbReference type="Proteomes" id="UP000270697"/>
    </source>
</evidence>
<reference evidence="2 3" key="1">
    <citation type="submission" date="2016-10" db="EMBL/GenBank/DDBJ databases">
        <authorList>
            <person name="de Groot N.N."/>
        </authorList>
    </citation>
    <scope>NUCLEOTIDE SEQUENCE [LARGE SCALE GENOMIC DNA]</scope>
    <source>
        <strain evidence="2 3">CPCC 201259</strain>
    </source>
</reference>
<dbReference type="Proteomes" id="UP000270697">
    <property type="component" value="Unassembled WGS sequence"/>
</dbReference>
<dbReference type="Proteomes" id="UP000199398">
    <property type="component" value="Unassembled WGS sequence"/>
</dbReference>
<dbReference type="EMBL" id="RBXX01000002">
    <property type="protein sequence ID" value="RKT86435.1"/>
    <property type="molecule type" value="Genomic_DNA"/>
</dbReference>
<dbReference type="EMBL" id="FOUP01000006">
    <property type="protein sequence ID" value="SFN68429.1"/>
    <property type="molecule type" value="Genomic_DNA"/>
</dbReference>
<accession>A0A1I5B1P7</accession>
<proteinExistence type="predicted"/>
<protein>
    <recommendedName>
        <fullName evidence="5">SAM-dependent methyltransferase</fullName>
    </recommendedName>
</protein>
<dbReference type="STRING" id="455193.SAMN05421805_10676"/>
<dbReference type="InterPro" id="IPR029063">
    <property type="entry name" value="SAM-dependent_MTases_sf"/>
</dbReference>
<dbReference type="OrthoDB" id="9773060at2"/>
<gene>
    <name evidence="1" type="ORF">ATL45_4804</name>
    <name evidence="2" type="ORF">SAMN05421805_10676</name>
</gene>
<dbReference type="RefSeq" id="WP_093153711.1">
    <property type="nucleotide sequence ID" value="NZ_FOUP01000006.1"/>
</dbReference>
<organism evidence="2 3">
    <name type="scientific">Saccharopolyspora antimicrobica</name>
    <dbReference type="NCBI Taxonomy" id="455193"/>
    <lineage>
        <taxon>Bacteria</taxon>
        <taxon>Bacillati</taxon>
        <taxon>Actinomycetota</taxon>
        <taxon>Actinomycetes</taxon>
        <taxon>Pseudonocardiales</taxon>
        <taxon>Pseudonocardiaceae</taxon>
        <taxon>Saccharopolyspora</taxon>
    </lineage>
</organism>